<dbReference type="RefSeq" id="WP_255845851.1">
    <property type="nucleotide sequence ID" value="NZ_CP094358.1"/>
</dbReference>
<keyword evidence="5" id="KW-1185">Reference proteome</keyword>
<evidence type="ECO:0000256" key="2">
    <source>
        <dbReference type="ARBA" id="ARBA00023125"/>
    </source>
</evidence>
<dbReference type="InterPro" id="IPR036390">
    <property type="entry name" value="WH_DNA-bd_sf"/>
</dbReference>
<dbReference type="GO" id="GO:0003677">
    <property type="term" value="F:DNA binding"/>
    <property type="evidence" value="ECO:0007669"/>
    <property type="project" value="UniProtKB-KW"/>
</dbReference>
<keyword evidence="3" id="KW-0804">Transcription</keyword>
<accession>A0A9E6ZQU0</accession>
<dbReference type="InterPro" id="IPR036388">
    <property type="entry name" value="WH-like_DNA-bd_sf"/>
</dbReference>
<keyword evidence="2" id="KW-0238">DNA-binding</keyword>
<dbReference type="EMBL" id="CP094358">
    <property type="protein sequence ID" value="UOB19234.1"/>
    <property type="molecule type" value="Genomic_DNA"/>
</dbReference>
<organism evidence="4 5">
    <name type="scientific">Abyssalbus ytuae</name>
    <dbReference type="NCBI Taxonomy" id="2926907"/>
    <lineage>
        <taxon>Bacteria</taxon>
        <taxon>Pseudomonadati</taxon>
        <taxon>Bacteroidota</taxon>
        <taxon>Flavobacteriia</taxon>
        <taxon>Flavobacteriales</taxon>
        <taxon>Flavobacteriaceae</taxon>
        <taxon>Abyssalbus</taxon>
    </lineage>
</organism>
<evidence type="ECO:0000256" key="3">
    <source>
        <dbReference type="ARBA" id="ARBA00023163"/>
    </source>
</evidence>
<gene>
    <name evidence="4" type="ORF">MQE35_08025</name>
</gene>
<dbReference type="Gene3D" id="1.10.10.10">
    <property type="entry name" value="Winged helix-like DNA-binding domain superfamily/Winged helix DNA-binding domain"/>
    <property type="match status" value="1"/>
</dbReference>
<proteinExistence type="predicted"/>
<reference evidence="4" key="1">
    <citation type="submission" date="2022-03" db="EMBL/GenBank/DDBJ databases">
        <title>Description of Abyssus ytuae gen. nov., sp. nov., a novel member of the family Flavobacteriaceae isolated from the sediment of Mariana Trench.</title>
        <authorList>
            <person name="Zhang J."/>
            <person name="Xu X."/>
        </authorList>
    </citation>
    <scope>NUCLEOTIDE SEQUENCE</scope>
    <source>
        <strain evidence="4">MT3330</strain>
    </source>
</reference>
<dbReference type="PANTHER" id="PTHR38465">
    <property type="entry name" value="HTH-TYPE TRANSCRIPTIONAL REGULATOR MJ1563-RELATED"/>
    <property type="match status" value="1"/>
</dbReference>
<name>A0A9E6ZQU0_9FLAO</name>
<protein>
    <submittedName>
        <fullName evidence="4">MarR family transcriptional regulator</fullName>
    </submittedName>
</protein>
<evidence type="ECO:0000313" key="4">
    <source>
        <dbReference type="EMBL" id="UOB19234.1"/>
    </source>
</evidence>
<dbReference type="InterPro" id="IPR052362">
    <property type="entry name" value="HTH-GbsR_regulator"/>
</dbReference>
<dbReference type="KEGG" id="fbm:MQE35_08025"/>
<dbReference type="PANTHER" id="PTHR38465:SF1">
    <property type="entry name" value="HTH-TYPE TRANSCRIPTIONAL REGULATOR MJ1563-RELATED"/>
    <property type="match status" value="1"/>
</dbReference>
<keyword evidence="1" id="KW-0805">Transcription regulation</keyword>
<evidence type="ECO:0000313" key="5">
    <source>
        <dbReference type="Proteomes" id="UP000831290"/>
    </source>
</evidence>
<evidence type="ECO:0000256" key="1">
    <source>
        <dbReference type="ARBA" id="ARBA00023015"/>
    </source>
</evidence>
<dbReference type="Proteomes" id="UP000831290">
    <property type="component" value="Chromosome"/>
</dbReference>
<sequence>MSSDENLIKQKKRLIEEMGVYFESSGAMPPLSARIFAYMVVTGNKGVSFDDILEELQASKSSISTNLQLLQSNGRINYYTKPGERKRYFKIDDNHIITRINEKIDEWEKEKVLHLKVLDYKRTILKKENKPEENEKSISFNTIYLDHIETMITSLYKLKTNFLQIINQQ</sequence>
<dbReference type="SUPFAM" id="SSF46785">
    <property type="entry name" value="Winged helix' DNA-binding domain"/>
    <property type="match status" value="1"/>
</dbReference>
<dbReference type="AlphaFoldDB" id="A0A9E6ZQU0"/>